<protein>
    <submittedName>
        <fullName evidence="2">N-acetylglucosamine repressor</fullName>
    </submittedName>
</protein>
<dbReference type="InterPro" id="IPR043129">
    <property type="entry name" value="ATPase_NBD"/>
</dbReference>
<comment type="similarity">
    <text evidence="1">Belongs to the ROK (NagC/XylR) family.</text>
</comment>
<dbReference type="AlphaFoldDB" id="A0A5B9P740"/>
<dbReference type="Gene3D" id="1.10.10.10">
    <property type="entry name" value="Winged helix-like DNA-binding domain superfamily/Winged helix DNA-binding domain"/>
    <property type="match status" value="1"/>
</dbReference>
<reference evidence="2 3" key="1">
    <citation type="submission" date="2019-08" db="EMBL/GenBank/DDBJ databases">
        <title>Deep-cultivation of Planctomycetes and their phenomic and genomic characterization uncovers novel biology.</title>
        <authorList>
            <person name="Wiegand S."/>
            <person name="Jogler M."/>
            <person name="Boedeker C."/>
            <person name="Pinto D."/>
            <person name="Vollmers J."/>
            <person name="Rivas-Marin E."/>
            <person name="Kohn T."/>
            <person name="Peeters S.H."/>
            <person name="Heuer A."/>
            <person name="Rast P."/>
            <person name="Oberbeckmann S."/>
            <person name="Bunk B."/>
            <person name="Jeske O."/>
            <person name="Meyerdierks A."/>
            <person name="Storesund J.E."/>
            <person name="Kallscheuer N."/>
            <person name="Luecker S."/>
            <person name="Lage O.M."/>
            <person name="Pohl T."/>
            <person name="Merkel B.J."/>
            <person name="Hornburger P."/>
            <person name="Mueller R.-W."/>
            <person name="Bruemmer F."/>
            <person name="Labrenz M."/>
            <person name="Spormann A.M."/>
            <person name="Op den Camp H."/>
            <person name="Overmann J."/>
            <person name="Amann R."/>
            <person name="Jetten M.S.M."/>
            <person name="Mascher T."/>
            <person name="Medema M.H."/>
            <person name="Devos D.P."/>
            <person name="Kaster A.-K."/>
            <person name="Ovreas L."/>
            <person name="Rohde M."/>
            <person name="Galperin M.Y."/>
            <person name="Jogler C."/>
        </authorList>
    </citation>
    <scope>NUCLEOTIDE SEQUENCE [LARGE SCALE GENOMIC DNA]</scope>
    <source>
        <strain evidence="2 3">FC18</strain>
    </source>
</reference>
<dbReference type="PROSITE" id="PS01125">
    <property type="entry name" value="ROK"/>
    <property type="match status" value="1"/>
</dbReference>
<evidence type="ECO:0000313" key="3">
    <source>
        <dbReference type="Proteomes" id="UP000322214"/>
    </source>
</evidence>
<keyword evidence="3" id="KW-1185">Reference proteome</keyword>
<dbReference type="InterPro" id="IPR000600">
    <property type="entry name" value="ROK"/>
</dbReference>
<name>A0A5B9P740_9BACT</name>
<evidence type="ECO:0000256" key="1">
    <source>
        <dbReference type="ARBA" id="ARBA00006479"/>
    </source>
</evidence>
<dbReference type="SUPFAM" id="SSF53067">
    <property type="entry name" value="Actin-like ATPase domain"/>
    <property type="match status" value="1"/>
</dbReference>
<gene>
    <name evidence="2" type="primary">nagC</name>
    <name evidence="2" type="ORF">MFFC18_12250</name>
</gene>
<dbReference type="Pfam" id="PF00480">
    <property type="entry name" value="ROK"/>
    <property type="match status" value="1"/>
</dbReference>
<dbReference type="PANTHER" id="PTHR18964">
    <property type="entry name" value="ROK (REPRESSOR, ORF, KINASE) FAMILY"/>
    <property type="match status" value="1"/>
</dbReference>
<dbReference type="InterPro" id="IPR036388">
    <property type="entry name" value="WH-like_DNA-bd_sf"/>
</dbReference>
<dbReference type="SUPFAM" id="SSF46785">
    <property type="entry name" value="Winged helix' DNA-binding domain"/>
    <property type="match status" value="1"/>
</dbReference>
<accession>A0A5B9P740</accession>
<organism evidence="2 3">
    <name type="scientific">Mariniblastus fucicola</name>
    <dbReference type="NCBI Taxonomy" id="980251"/>
    <lineage>
        <taxon>Bacteria</taxon>
        <taxon>Pseudomonadati</taxon>
        <taxon>Planctomycetota</taxon>
        <taxon>Planctomycetia</taxon>
        <taxon>Pirellulales</taxon>
        <taxon>Pirellulaceae</taxon>
        <taxon>Mariniblastus</taxon>
    </lineage>
</organism>
<dbReference type="RefSeq" id="WP_148618670.1">
    <property type="nucleotide sequence ID" value="NZ_CP042912.1"/>
</dbReference>
<dbReference type="InterPro" id="IPR036390">
    <property type="entry name" value="WH_DNA-bd_sf"/>
</dbReference>
<dbReference type="OrthoDB" id="9795247at2"/>
<evidence type="ECO:0000313" key="2">
    <source>
        <dbReference type="EMBL" id="QEG21369.1"/>
    </source>
</evidence>
<dbReference type="KEGG" id="mff:MFFC18_12250"/>
<dbReference type="EMBL" id="CP042912">
    <property type="protein sequence ID" value="QEG21369.1"/>
    <property type="molecule type" value="Genomic_DNA"/>
</dbReference>
<proteinExistence type="inferred from homology"/>
<dbReference type="Proteomes" id="UP000322214">
    <property type="component" value="Chromosome"/>
</dbReference>
<dbReference type="STRING" id="980251.GCA_001642875_01715"/>
<sequence>MTSINSSKAANQSIHRVIEVIRAHREVSRRLISKETGLSTPSITRLVNELMESDVLCVHESTTVDGAGPGRPASVVKLNPLFGCAIGVDVGEHVIQIALGDMSGKIQLTSRLPTAAETGGNATFANIVRAINDICGIYKSSFEQDAPPLRAITVGVPGTVDPKTSHIAKAPKINGWTDFDLKGRLESEIPGIAIRIVNDINAAATAESAHGVAKGYDNFVFASIRRGIGAGIFINGQLYQGSAGFAGEMGKMVFDADFKFSAAEGTGHLETICGEDPVLDLAIAKGIELESTESSRPRMRSLATAAANGNQDAIEVLQQFLTNYGLAVANIASLLDPSIIVIGGEIYPVMDMAVEHLTKTIALLIPSPPKIVGSTLGERAILQGTYYQAHKDACDTMLVDQSDS</sequence>
<dbReference type="Gene3D" id="3.30.420.40">
    <property type="match status" value="2"/>
</dbReference>
<dbReference type="PANTHER" id="PTHR18964:SF149">
    <property type="entry name" value="BIFUNCTIONAL UDP-N-ACETYLGLUCOSAMINE 2-EPIMERASE_N-ACETYLMANNOSAMINE KINASE"/>
    <property type="match status" value="1"/>
</dbReference>
<dbReference type="InterPro" id="IPR049874">
    <property type="entry name" value="ROK_cs"/>
</dbReference>